<sequence>MTDSTLENNAFFKYLKNELYDQLSKWVQPFYLVCVADSDGLPKELLKYSLEYAASQVLSAQDESRVQYNSKLFGTSIAYEITGEDPRVIVWNDEKRNEIMVSKVIIKDEYLISVKEHVVHVLLIDRPLPSMIEDDKSFIPHVNSVSMGSNKEAEEFLKRFHCHSPVIDWIEEKSCEIKTEVISSADVDHIQCCLHGLILQAWNSLVKRHLPELQTDSTFQDLIFRALDFFVVGSCHAELWSQVMHRCQFVDQMAKTRISFLRSTDISPTQFGMPKDFCTPLPAALVEMASINGKQSAIEMLHCVRDSIEFVQAQTKEAKALLYQYTDADTNLNRCILTEEELVTLMIVVVVRAQCYNLVSNIYYMTHYVFSVSDELHPLWKSLRILRKCLENIMKMDISRLPPINHPLRKELSLQDLMQVSAEVESRFESPNNKEGSHSTSDITTLDLQLKHLTHKIHQSTQAHSETQLNEGDSPSRRSDNYVQLYSQNPNHNQSKMQSFVEFLSSIPSTIRASFRRRQSEQRTAIRSIYSTEGS</sequence>
<comment type="caution">
    <text evidence="3">The sequence shown here is derived from an EMBL/GenBank/DDBJ whole genome shotgun (WGS) entry which is preliminary data.</text>
</comment>
<dbReference type="Gene3D" id="1.20.1050.80">
    <property type="entry name" value="VPS9 domain"/>
    <property type="match status" value="1"/>
</dbReference>
<feature type="region of interest" description="Disordered" evidence="1">
    <location>
        <begin position="457"/>
        <end position="481"/>
    </location>
</feature>
<name>A0A5N5SN59_9CRUS</name>
<feature type="compositionally biased region" description="Polar residues" evidence="1">
    <location>
        <begin position="459"/>
        <end position="473"/>
    </location>
</feature>
<dbReference type="GO" id="GO:0005770">
    <property type="term" value="C:late endosome"/>
    <property type="evidence" value="ECO:0007669"/>
    <property type="project" value="TreeGrafter"/>
</dbReference>
<dbReference type="GO" id="GO:0097422">
    <property type="term" value="C:tubular endosome"/>
    <property type="evidence" value="ECO:0007669"/>
    <property type="project" value="TreeGrafter"/>
</dbReference>
<evidence type="ECO:0000259" key="2">
    <source>
        <dbReference type="PROSITE" id="PS51205"/>
    </source>
</evidence>
<proteinExistence type="predicted"/>
<dbReference type="OrthoDB" id="411646at2759"/>
<evidence type="ECO:0000313" key="4">
    <source>
        <dbReference type="Proteomes" id="UP000326759"/>
    </source>
</evidence>
<dbReference type="GO" id="GO:0005886">
    <property type="term" value="C:plasma membrane"/>
    <property type="evidence" value="ECO:0007669"/>
    <property type="project" value="TreeGrafter"/>
</dbReference>
<protein>
    <recommendedName>
        <fullName evidence="2">VPS9 domain-containing protein</fullName>
    </recommendedName>
</protein>
<organism evidence="3 4">
    <name type="scientific">Armadillidium nasatum</name>
    <dbReference type="NCBI Taxonomy" id="96803"/>
    <lineage>
        <taxon>Eukaryota</taxon>
        <taxon>Metazoa</taxon>
        <taxon>Ecdysozoa</taxon>
        <taxon>Arthropoda</taxon>
        <taxon>Crustacea</taxon>
        <taxon>Multicrustacea</taxon>
        <taxon>Malacostraca</taxon>
        <taxon>Eumalacostraca</taxon>
        <taxon>Peracarida</taxon>
        <taxon>Isopoda</taxon>
        <taxon>Oniscidea</taxon>
        <taxon>Crinocheta</taxon>
        <taxon>Armadillidiidae</taxon>
        <taxon>Armadillidium</taxon>
    </lineage>
</organism>
<dbReference type="GO" id="GO:0005085">
    <property type="term" value="F:guanyl-nucleotide exchange factor activity"/>
    <property type="evidence" value="ECO:0007669"/>
    <property type="project" value="TreeGrafter"/>
</dbReference>
<dbReference type="SUPFAM" id="SSF109993">
    <property type="entry name" value="VPS9 domain"/>
    <property type="match status" value="1"/>
</dbReference>
<gene>
    <name evidence="3" type="ORF">Anas_08447</name>
</gene>
<accession>A0A5N5SN59</accession>
<dbReference type="GO" id="GO:0030133">
    <property type="term" value="C:transport vesicle"/>
    <property type="evidence" value="ECO:0007669"/>
    <property type="project" value="TreeGrafter"/>
</dbReference>
<dbReference type="PROSITE" id="PS51205">
    <property type="entry name" value="VPS9"/>
    <property type="match status" value="1"/>
</dbReference>
<dbReference type="EMBL" id="SEYY01022992">
    <property type="protein sequence ID" value="KAB7495148.1"/>
    <property type="molecule type" value="Genomic_DNA"/>
</dbReference>
<dbReference type="GO" id="GO:0045022">
    <property type="term" value="P:early endosome to late endosome transport"/>
    <property type="evidence" value="ECO:0007669"/>
    <property type="project" value="TreeGrafter"/>
</dbReference>
<dbReference type="InterPro" id="IPR037191">
    <property type="entry name" value="VPS9_dom_sf"/>
</dbReference>
<feature type="domain" description="VPS9" evidence="2">
    <location>
        <begin position="248"/>
        <end position="402"/>
    </location>
</feature>
<dbReference type="Proteomes" id="UP000326759">
    <property type="component" value="Unassembled WGS sequence"/>
</dbReference>
<dbReference type="GO" id="GO:0005769">
    <property type="term" value="C:early endosome"/>
    <property type="evidence" value="ECO:0007669"/>
    <property type="project" value="TreeGrafter"/>
</dbReference>
<evidence type="ECO:0000256" key="1">
    <source>
        <dbReference type="SAM" id="MobiDB-lite"/>
    </source>
</evidence>
<reference evidence="3 4" key="1">
    <citation type="journal article" date="2019" name="PLoS Biol.">
        <title>Sex chromosomes control vertical transmission of feminizing Wolbachia symbionts in an isopod.</title>
        <authorList>
            <person name="Becking T."/>
            <person name="Chebbi M.A."/>
            <person name="Giraud I."/>
            <person name="Moumen B."/>
            <person name="Laverre T."/>
            <person name="Caubet Y."/>
            <person name="Peccoud J."/>
            <person name="Gilbert C."/>
            <person name="Cordaux R."/>
        </authorList>
    </citation>
    <scope>NUCLEOTIDE SEQUENCE [LARGE SCALE GENOMIC DNA]</scope>
    <source>
        <strain evidence="3">ANa2</strain>
        <tissue evidence="3">Whole body excluding digestive tract and cuticle</tissue>
    </source>
</reference>
<dbReference type="PANTHER" id="PTHR24170">
    <property type="entry name" value="ANKYRIN REPEAT DOMAIN-CONTAINING PROTEIN 27"/>
    <property type="match status" value="1"/>
</dbReference>
<dbReference type="InterPro" id="IPR003123">
    <property type="entry name" value="VPS9"/>
</dbReference>
<dbReference type="GO" id="GO:0000149">
    <property type="term" value="F:SNARE binding"/>
    <property type="evidence" value="ECO:0007669"/>
    <property type="project" value="TreeGrafter"/>
</dbReference>
<evidence type="ECO:0000313" key="3">
    <source>
        <dbReference type="EMBL" id="KAB7495148.1"/>
    </source>
</evidence>
<dbReference type="PANTHER" id="PTHR24170:SF1">
    <property type="entry name" value="DOMAIN PROTEIN, PUTATIVE (AFU_ORTHOLOGUE AFUA_1G09870)-RELATED"/>
    <property type="match status" value="1"/>
</dbReference>
<dbReference type="AlphaFoldDB" id="A0A5N5SN59"/>
<dbReference type="InterPro" id="IPR051248">
    <property type="entry name" value="UPF0507/Ank_repeat_27"/>
</dbReference>
<keyword evidence="4" id="KW-1185">Reference proteome</keyword>